<dbReference type="EMBL" id="JAYMYQ010000004">
    <property type="protein sequence ID" value="KAK7339913.1"/>
    <property type="molecule type" value="Genomic_DNA"/>
</dbReference>
<evidence type="ECO:0000313" key="2">
    <source>
        <dbReference type="Proteomes" id="UP001367508"/>
    </source>
</evidence>
<dbReference type="AlphaFoldDB" id="A0AAN9LTG5"/>
<accession>A0AAN9LTG5</accession>
<proteinExistence type="predicted"/>
<dbReference type="Proteomes" id="UP001367508">
    <property type="component" value="Unassembled WGS sequence"/>
</dbReference>
<comment type="caution">
    <text evidence="1">The sequence shown here is derived from an EMBL/GenBank/DDBJ whole genome shotgun (WGS) entry which is preliminary data.</text>
</comment>
<reference evidence="1 2" key="1">
    <citation type="submission" date="2024-01" db="EMBL/GenBank/DDBJ databases">
        <title>The genomes of 5 underutilized Papilionoideae crops provide insights into root nodulation and disease resistanc.</title>
        <authorList>
            <person name="Jiang F."/>
        </authorList>
    </citation>
    <scope>NUCLEOTIDE SEQUENCE [LARGE SCALE GENOMIC DNA]</scope>
    <source>
        <strain evidence="1">LVBAO_FW01</strain>
        <tissue evidence="1">Leaves</tissue>
    </source>
</reference>
<sequence>MIEASLPYMAAERRIRASVWRRKVPAITEDQVPSVTPIEVVGVVRKNEKPSIFVPANDPKSYRWFYVDVSGVALCHFVIGSKS</sequence>
<gene>
    <name evidence="1" type="ORF">VNO77_20600</name>
</gene>
<organism evidence="1 2">
    <name type="scientific">Canavalia gladiata</name>
    <name type="common">Sword bean</name>
    <name type="synonym">Dolichos gladiatus</name>
    <dbReference type="NCBI Taxonomy" id="3824"/>
    <lineage>
        <taxon>Eukaryota</taxon>
        <taxon>Viridiplantae</taxon>
        <taxon>Streptophyta</taxon>
        <taxon>Embryophyta</taxon>
        <taxon>Tracheophyta</taxon>
        <taxon>Spermatophyta</taxon>
        <taxon>Magnoliopsida</taxon>
        <taxon>eudicotyledons</taxon>
        <taxon>Gunneridae</taxon>
        <taxon>Pentapetalae</taxon>
        <taxon>rosids</taxon>
        <taxon>fabids</taxon>
        <taxon>Fabales</taxon>
        <taxon>Fabaceae</taxon>
        <taxon>Papilionoideae</taxon>
        <taxon>50 kb inversion clade</taxon>
        <taxon>NPAAA clade</taxon>
        <taxon>indigoferoid/millettioid clade</taxon>
        <taxon>Phaseoleae</taxon>
        <taxon>Canavalia</taxon>
    </lineage>
</organism>
<protein>
    <submittedName>
        <fullName evidence="1">Uncharacterized protein</fullName>
    </submittedName>
</protein>
<name>A0AAN9LTG5_CANGL</name>
<evidence type="ECO:0000313" key="1">
    <source>
        <dbReference type="EMBL" id="KAK7339913.1"/>
    </source>
</evidence>
<keyword evidence="2" id="KW-1185">Reference proteome</keyword>